<dbReference type="GO" id="GO:0009279">
    <property type="term" value="C:cell outer membrane"/>
    <property type="evidence" value="ECO:0007669"/>
    <property type="project" value="UniProtKB-SubCell"/>
</dbReference>
<dbReference type="InterPro" id="IPR039426">
    <property type="entry name" value="TonB-dep_rcpt-like"/>
</dbReference>
<reference evidence="16 17" key="1">
    <citation type="submission" date="2020-08" db="EMBL/GenBank/DDBJ databases">
        <title>Genome sequence of Thermomonas brevis KACC 16975T.</title>
        <authorList>
            <person name="Hyun D.-W."/>
            <person name="Bae J.-W."/>
        </authorList>
    </citation>
    <scope>NUCLEOTIDE SEQUENCE [LARGE SCALE GENOMIC DNA]</scope>
    <source>
        <strain evidence="16 17">KACC 16975</strain>
    </source>
</reference>
<keyword evidence="5" id="KW-0812">Transmembrane</keyword>
<dbReference type="Proteomes" id="UP000515977">
    <property type="component" value="Chromosome"/>
</dbReference>
<evidence type="ECO:0000259" key="14">
    <source>
        <dbReference type="Pfam" id="PF00593"/>
    </source>
</evidence>
<dbReference type="InterPro" id="IPR000531">
    <property type="entry name" value="Beta-barrel_TonB"/>
</dbReference>
<name>A0A7G9QQU2_9GAMM</name>
<feature type="compositionally biased region" description="Basic and acidic residues" evidence="12">
    <location>
        <begin position="36"/>
        <end position="53"/>
    </location>
</feature>
<keyword evidence="8 11" id="KW-0798">TonB box</keyword>
<proteinExistence type="inferred from homology"/>
<dbReference type="Gene3D" id="2.40.170.20">
    <property type="entry name" value="TonB-dependent receptor, beta-barrel domain"/>
    <property type="match status" value="1"/>
</dbReference>
<feature type="domain" description="TonB-dependent receptor-like beta-barrel" evidence="14">
    <location>
        <begin position="341"/>
        <end position="856"/>
    </location>
</feature>
<evidence type="ECO:0000313" key="16">
    <source>
        <dbReference type="EMBL" id="QNN45717.1"/>
    </source>
</evidence>
<keyword evidence="2" id="KW-0813">Transport</keyword>
<organism evidence="16 17">
    <name type="scientific">Thermomonas brevis</name>
    <dbReference type="NCBI Taxonomy" id="215691"/>
    <lineage>
        <taxon>Bacteria</taxon>
        <taxon>Pseudomonadati</taxon>
        <taxon>Pseudomonadota</taxon>
        <taxon>Gammaproteobacteria</taxon>
        <taxon>Lysobacterales</taxon>
        <taxon>Lysobacteraceae</taxon>
        <taxon>Thermomonas</taxon>
    </lineage>
</organism>
<keyword evidence="6" id="KW-0408">Iron</keyword>
<dbReference type="Pfam" id="PF00593">
    <property type="entry name" value="TonB_dep_Rec_b-barrel"/>
    <property type="match status" value="1"/>
</dbReference>
<protein>
    <submittedName>
        <fullName evidence="16">TonB-dependent receptor</fullName>
    </submittedName>
</protein>
<keyword evidence="16" id="KW-0675">Receptor</keyword>
<evidence type="ECO:0000256" key="1">
    <source>
        <dbReference type="ARBA" id="ARBA00004571"/>
    </source>
</evidence>
<dbReference type="Pfam" id="PF07715">
    <property type="entry name" value="Plug"/>
    <property type="match status" value="1"/>
</dbReference>
<dbReference type="GO" id="GO:0006826">
    <property type="term" value="P:iron ion transport"/>
    <property type="evidence" value="ECO:0007669"/>
    <property type="project" value="UniProtKB-KW"/>
</dbReference>
<accession>A0A7G9QQU2</accession>
<dbReference type="PANTHER" id="PTHR32552">
    <property type="entry name" value="FERRICHROME IRON RECEPTOR-RELATED"/>
    <property type="match status" value="1"/>
</dbReference>
<keyword evidence="3" id="KW-1134">Transmembrane beta strand</keyword>
<comment type="subcellular location">
    <subcellularLocation>
        <location evidence="1">Cell outer membrane</location>
        <topology evidence="1">Multi-pass membrane protein</topology>
    </subcellularLocation>
</comment>
<evidence type="ECO:0000256" key="5">
    <source>
        <dbReference type="ARBA" id="ARBA00022692"/>
    </source>
</evidence>
<evidence type="ECO:0000259" key="15">
    <source>
        <dbReference type="Pfam" id="PF07715"/>
    </source>
</evidence>
<dbReference type="InterPro" id="IPR012910">
    <property type="entry name" value="Plug_dom"/>
</dbReference>
<comment type="similarity">
    <text evidence="11">Belongs to the TonB-dependent receptor family.</text>
</comment>
<keyword evidence="13" id="KW-0732">Signal</keyword>
<evidence type="ECO:0000256" key="6">
    <source>
        <dbReference type="ARBA" id="ARBA00023004"/>
    </source>
</evidence>
<gene>
    <name evidence="16" type="ORF">H9L17_10935</name>
</gene>
<evidence type="ECO:0000256" key="4">
    <source>
        <dbReference type="ARBA" id="ARBA00022496"/>
    </source>
</evidence>
<evidence type="ECO:0000256" key="13">
    <source>
        <dbReference type="SAM" id="SignalP"/>
    </source>
</evidence>
<keyword evidence="9 11" id="KW-0472">Membrane</keyword>
<dbReference type="InterPro" id="IPR036942">
    <property type="entry name" value="Beta-barrel_TonB_sf"/>
</dbReference>
<feature type="region of interest" description="Disordered" evidence="12">
    <location>
        <begin position="32"/>
        <end position="54"/>
    </location>
</feature>
<keyword evidence="7" id="KW-0406">Ion transport</keyword>
<evidence type="ECO:0000256" key="10">
    <source>
        <dbReference type="ARBA" id="ARBA00023237"/>
    </source>
</evidence>
<dbReference type="PANTHER" id="PTHR32552:SF81">
    <property type="entry name" value="TONB-DEPENDENT OUTER MEMBRANE RECEPTOR"/>
    <property type="match status" value="1"/>
</dbReference>
<feature type="chain" id="PRO_5028865180" evidence="13">
    <location>
        <begin position="32"/>
        <end position="891"/>
    </location>
</feature>
<feature type="domain" description="TonB-dependent receptor plug" evidence="15">
    <location>
        <begin position="68"/>
        <end position="174"/>
    </location>
</feature>
<evidence type="ECO:0000256" key="9">
    <source>
        <dbReference type="ARBA" id="ARBA00023136"/>
    </source>
</evidence>
<sequence>MRQQTTRFRRRGIAVGIAMGILTLSAGQAFAQSADPAKEDRPAQSKPADEPKELPVITVTATRLDSDLMKTPVAVTAVTQDALTREGIRDVRGLSGTMPNLQIATGADSGVQINIRGIGANNFTEIGDPAVGLHVAGLYSPRPQGALALMFDVDQVEVLRGPQGTLFGRNSTGGSVNIIPAKPQFGSNHGSTELDVGNYNLRQLSVVQNIAVNDRFALRFAATKVKRDGWINQFQDFTDYDLPENGFVADGIPDVDQRRNVKVPRSKFYTNRDEWAARIAGRFAFTDDVEWNFAYEKFQNSGAGDVTLKDCAQARGTRFACEGGDWDVKINVPGKTDMSIGTWRSNLVWNLDDTNSLEYSVAYARQTRSQISDDDGGYHAIPSQVTAVLPVGPDGDWGAWPIVDNTSITLDSDYRSTVHEFQFKHGGEKLKFVSGLFWMHEKNSIDYAQEQLVTAPYGYPISQFYHQPNRQIDAKAIFAQADWTFAPTWTATLGWRFSRDSKTDKGGQVFGGWDTTMNAYYNGLFDPGTPGEPGFHTHNGEDLTEQMGPFAGVDAYSYWGPPAQNDHADSWKKNTYRLGLTKELSSTEILYASWATGYKAGGFGDKDDACGGLTCVDGSSPQYTFFPYKPETITNLEIGYKGLLLDKRLSLAATLFFSRYKDMQVTGNFFAAKVVPNGPCPDWDPNCDVIQKWQTVNVGVVDIPGLEIELDFMPTPATRIGAFFSWIDTRVKNYRSFSDEWNCGVREEMGAPACPDPYSGSEREYAGRQLYDITGNHLPYSPEFTAGFNLSHNFKFGNGYTLIPWFNVKWQDKMYFTLRNLDNPHISDAQAANAKIDLSLKLQSPSFWQAELYVLNATDKMTKNWAGDGGGFIRASWNDPRTYGIRFRFDY</sequence>
<evidence type="ECO:0000256" key="7">
    <source>
        <dbReference type="ARBA" id="ARBA00023065"/>
    </source>
</evidence>
<dbReference type="SUPFAM" id="SSF56935">
    <property type="entry name" value="Porins"/>
    <property type="match status" value="1"/>
</dbReference>
<keyword evidence="4" id="KW-0410">Iron transport</keyword>
<keyword evidence="17" id="KW-1185">Reference proteome</keyword>
<dbReference type="EMBL" id="CP060711">
    <property type="protein sequence ID" value="QNN45717.1"/>
    <property type="molecule type" value="Genomic_DNA"/>
</dbReference>
<dbReference type="KEGG" id="tbv:H9L17_10935"/>
<dbReference type="AlphaFoldDB" id="A0A7G9QQU2"/>
<feature type="signal peptide" evidence="13">
    <location>
        <begin position="1"/>
        <end position="31"/>
    </location>
</feature>
<evidence type="ECO:0000256" key="8">
    <source>
        <dbReference type="ARBA" id="ARBA00023077"/>
    </source>
</evidence>
<evidence type="ECO:0000256" key="3">
    <source>
        <dbReference type="ARBA" id="ARBA00022452"/>
    </source>
</evidence>
<evidence type="ECO:0000256" key="2">
    <source>
        <dbReference type="ARBA" id="ARBA00022448"/>
    </source>
</evidence>
<keyword evidence="10" id="KW-0998">Cell outer membrane</keyword>
<evidence type="ECO:0000256" key="11">
    <source>
        <dbReference type="RuleBase" id="RU003357"/>
    </source>
</evidence>
<evidence type="ECO:0000313" key="17">
    <source>
        <dbReference type="Proteomes" id="UP000515977"/>
    </source>
</evidence>
<evidence type="ECO:0000256" key="12">
    <source>
        <dbReference type="SAM" id="MobiDB-lite"/>
    </source>
</evidence>